<dbReference type="InterPro" id="IPR036056">
    <property type="entry name" value="Fibrinogen-like_C"/>
</dbReference>
<dbReference type="Pfam" id="PF00147">
    <property type="entry name" value="Fibrinogen_C"/>
    <property type="match status" value="1"/>
</dbReference>
<name>A0A182QTA2_9DIPT</name>
<dbReference type="Proteomes" id="UP000075886">
    <property type="component" value="Unassembled WGS sequence"/>
</dbReference>
<dbReference type="EMBL" id="AXCN02002039">
    <property type="status" value="NOT_ANNOTATED_CDS"/>
    <property type="molecule type" value="Genomic_DNA"/>
</dbReference>
<dbReference type="GO" id="GO:0005615">
    <property type="term" value="C:extracellular space"/>
    <property type="evidence" value="ECO:0007669"/>
    <property type="project" value="TreeGrafter"/>
</dbReference>
<dbReference type="AlphaFoldDB" id="A0A182QTA2"/>
<feature type="domain" description="Fibrinogen C-terminal" evidence="1">
    <location>
        <begin position="85"/>
        <end position="264"/>
    </location>
</feature>
<dbReference type="EnsemblMetazoa" id="AFAF016405-RA">
    <property type="protein sequence ID" value="AFAF016405-PA"/>
    <property type="gene ID" value="AFAF016405"/>
</dbReference>
<sequence length="264" mass="30014">MNKLNDKLDSVVRTVLEEYKWHRSIFTECSNTNAKLYDKLDTFTSHIIAVTKDLKALFSGNTSYVTKTQLQLHNISEALAKAVVHLSEADEKQTNVILQQMKFIDTYSGIYFVNPTPSLNNSFEVYRDGSSNFGFGGNWTLFQRRFDGSVDFNRSWAEYRDGFGDLDGEHWLGLEKLKRLLDTERHELLVVLEDFDGVIAHARYDKFMIGNEAEGFKLKSLGKYSGSAGDTQSCVPNKIKTTVWDISTCQDGNLLPIEVRVDPN</sequence>
<dbReference type="STRING" id="69004.A0A182QTA2"/>
<dbReference type="InterPro" id="IPR002181">
    <property type="entry name" value="Fibrinogen_a/b/g_C_dom"/>
</dbReference>
<dbReference type="PANTHER" id="PTHR19143:SF327">
    <property type="entry name" value="FI21813P1-RELATED"/>
    <property type="match status" value="1"/>
</dbReference>
<accession>A0A182QTA2</accession>
<dbReference type="PROSITE" id="PS51406">
    <property type="entry name" value="FIBRINOGEN_C_2"/>
    <property type="match status" value="1"/>
</dbReference>
<dbReference type="InterPro" id="IPR014716">
    <property type="entry name" value="Fibrinogen_a/b/g_C_1"/>
</dbReference>
<reference evidence="3" key="1">
    <citation type="submission" date="2014-01" db="EMBL/GenBank/DDBJ databases">
        <title>The Genome Sequence of Anopheles farauti FAR1 (V2).</title>
        <authorList>
            <consortium name="The Broad Institute Genomics Platform"/>
            <person name="Neafsey D.E."/>
            <person name="Besansky N."/>
            <person name="Howell P."/>
            <person name="Walton C."/>
            <person name="Young S.K."/>
            <person name="Zeng Q."/>
            <person name="Gargeya S."/>
            <person name="Fitzgerald M."/>
            <person name="Haas B."/>
            <person name="Abouelleil A."/>
            <person name="Allen A.W."/>
            <person name="Alvarado L."/>
            <person name="Arachchi H.M."/>
            <person name="Berlin A.M."/>
            <person name="Chapman S.B."/>
            <person name="Gainer-Dewar J."/>
            <person name="Goldberg J."/>
            <person name="Griggs A."/>
            <person name="Gujja S."/>
            <person name="Hansen M."/>
            <person name="Howarth C."/>
            <person name="Imamovic A."/>
            <person name="Ireland A."/>
            <person name="Larimer J."/>
            <person name="McCowan C."/>
            <person name="Murphy C."/>
            <person name="Pearson M."/>
            <person name="Poon T.W."/>
            <person name="Priest M."/>
            <person name="Roberts A."/>
            <person name="Saif S."/>
            <person name="Shea T."/>
            <person name="Sisk P."/>
            <person name="Sykes S."/>
            <person name="Wortman J."/>
            <person name="Nusbaum C."/>
            <person name="Birren B."/>
        </authorList>
    </citation>
    <scope>NUCLEOTIDE SEQUENCE [LARGE SCALE GENOMIC DNA]</scope>
    <source>
        <strain evidence="3">FAR1</strain>
    </source>
</reference>
<organism evidence="2 3">
    <name type="scientific">Anopheles farauti</name>
    <dbReference type="NCBI Taxonomy" id="69004"/>
    <lineage>
        <taxon>Eukaryota</taxon>
        <taxon>Metazoa</taxon>
        <taxon>Ecdysozoa</taxon>
        <taxon>Arthropoda</taxon>
        <taxon>Hexapoda</taxon>
        <taxon>Insecta</taxon>
        <taxon>Pterygota</taxon>
        <taxon>Neoptera</taxon>
        <taxon>Endopterygota</taxon>
        <taxon>Diptera</taxon>
        <taxon>Nematocera</taxon>
        <taxon>Culicoidea</taxon>
        <taxon>Culicidae</taxon>
        <taxon>Anophelinae</taxon>
        <taxon>Anopheles</taxon>
    </lineage>
</organism>
<dbReference type="SMART" id="SM00186">
    <property type="entry name" value="FBG"/>
    <property type="match status" value="1"/>
</dbReference>
<dbReference type="PANTHER" id="PTHR19143">
    <property type="entry name" value="FIBRINOGEN/TENASCIN/ANGIOPOEITIN"/>
    <property type="match status" value="1"/>
</dbReference>
<dbReference type="Gene3D" id="3.90.215.10">
    <property type="entry name" value="Gamma Fibrinogen, chain A, domain 1"/>
    <property type="match status" value="1"/>
</dbReference>
<evidence type="ECO:0000313" key="2">
    <source>
        <dbReference type="EnsemblMetazoa" id="AFAF016405-PA"/>
    </source>
</evidence>
<evidence type="ECO:0000259" key="1">
    <source>
        <dbReference type="PROSITE" id="PS51406"/>
    </source>
</evidence>
<dbReference type="InterPro" id="IPR050373">
    <property type="entry name" value="Fibrinogen_C-term_domain"/>
</dbReference>
<reference evidence="2" key="2">
    <citation type="submission" date="2020-05" db="UniProtKB">
        <authorList>
            <consortium name="EnsemblMetazoa"/>
        </authorList>
    </citation>
    <scope>IDENTIFICATION</scope>
    <source>
        <strain evidence="2">FAR1</strain>
    </source>
</reference>
<dbReference type="VEuPathDB" id="VectorBase:AFAF016405"/>
<keyword evidence="3" id="KW-1185">Reference proteome</keyword>
<evidence type="ECO:0000313" key="3">
    <source>
        <dbReference type="Proteomes" id="UP000075886"/>
    </source>
</evidence>
<protein>
    <recommendedName>
        <fullName evidence="1">Fibrinogen C-terminal domain-containing protein</fullName>
    </recommendedName>
</protein>
<dbReference type="SUPFAM" id="SSF56496">
    <property type="entry name" value="Fibrinogen C-terminal domain-like"/>
    <property type="match status" value="1"/>
</dbReference>
<proteinExistence type="predicted"/>